<dbReference type="Gene3D" id="3.40.50.1000">
    <property type="entry name" value="HAD superfamily/HAD-like"/>
    <property type="match status" value="1"/>
</dbReference>
<name>A0ABV5HN13_9VIBR</name>
<dbReference type="EMBL" id="JBHMEP010000002">
    <property type="protein sequence ID" value="MFB9135620.1"/>
    <property type="molecule type" value="Genomic_DNA"/>
</dbReference>
<keyword evidence="1 3" id="KW-0378">Hydrolase</keyword>
<evidence type="ECO:0000256" key="2">
    <source>
        <dbReference type="ARBA" id="ARBA00022842"/>
    </source>
</evidence>
<evidence type="ECO:0000313" key="4">
    <source>
        <dbReference type="Proteomes" id="UP001589645"/>
    </source>
</evidence>
<protein>
    <submittedName>
        <fullName evidence="3">HAD family hydrolase</fullName>
        <ecNumber evidence="3">3.1.3.-</ecNumber>
    </submittedName>
</protein>
<comment type="caution">
    <text evidence="3">The sequence shown here is derived from an EMBL/GenBank/DDBJ whole genome shotgun (WGS) entry which is preliminary data.</text>
</comment>
<reference evidence="3 4" key="1">
    <citation type="submission" date="2024-09" db="EMBL/GenBank/DDBJ databases">
        <authorList>
            <person name="Sun Q."/>
            <person name="Mori K."/>
        </authorList>
    </citation>
    <scope>NUCLEOTIDE SEQUENCE [LARGE SCALE GENOMIC DNA]</scope>
    <source>
        <strain evidence="3 4">CECT 8064</strain>
    </source>
</reference>
<evidence type="ECO:0000256" key="1">
    <source>
        <dbReference type="ARBA" id="ARBA00022801"/>
    </source>
</evidence>
<proteinExistence type="predicted"/>
<dbReference type="EC" id="3.1.3.-" evidence="3"/>
<accession>A0ABV5HN13</accession>
<keyword evidence="2" id="KW-0460">Magnesium</keyword>
<gene>
    <name evidence="3" type="ORF">ACFFUV_11670</name>
</gene>
<dbReference type="Proteomes" id="UP001589645">
    <property type="component" value="Unassembled WGS sequence"/>
</dbReference>
<dbReference type="Pfam" id="PF00702">
    <property type="entry name" value="Hydrolase"/>
    <property type="match status" value="1"/>
</dbReference>
<keyword evidence="4" id="KW-1185">Reference proteome</keyword>
<sequence>MTSKSTTTYLFDWGDTLMVDFKHFEGKMCDWPEVRLVEHAETVLSTLRRNHQIYLATNARDSSLTDIQRCFERVGLAQYLSGYFCYDTLGVGKGSDQFFTRIIDHLDIPPNQIVMVGDNYQTDVESAIKAGIYGIWFNPLGHETQGTLPSNVQQIHHLTELLNPVL</sequence>
<organism evidence="3 4">
    <name type="scientific">Vibrio olivae</name>
    <dbReference type="NCBI Taxonomy" id="1243002"/>
    <lineage>
        <taxon>Bacteria</taxon>
        <taxon>Pseudomonadati</taxon>
        <taxon>Pseudomonadota</taxon>
        <taxon>Gammaproteobacteria</taxon>
        <taxon>Vibrionales</taxon>
        <taxon>Vibrionaceae</taxon>
        <taxon>Vibrio</taxon>
    </lineage>
</organism>
<dbReference type="PANTHER" id="PTHR46470">
    <property type="entry name" value="N-ACYLNEURAMINATE-9-PHOSPHATASE"/>
    <property type="match status" value="1"/>
</dbReference>
<dbReference type="RefSeq" id="WP_390192782.1">
    <property type="nucleotide sequence ID" value="NZ_JBHMEP010000002.1"/>
</dbReference>
<dbReference type="SUPFAM" id="SSF56784">
    <property type="entry name" value="HAD-like"/>
    <property type="match status" value="1"/>
</dbReference>
<dbReference type="GO" id="GO:0016787">
    <property type="term" value="F:hydrolase activity"/>
    <property type="evidence" value="ECO:0007669"/>
    <property type="project" value="UniProtKB-KW"/>
</dbReference>
<dbReference type="InterPro" id="IPR023214">
    <property type="entry name" value="HAD_sf"/>
</dbReference>
<dbReference type="InterPro" id="IPR036412">
    <property type="entry name" value="HAD-like_sf"/>
</dbReference>
<dbReference type="InterPro" id="IPR051400">
    <property type="entry name" value="HAD-like_hydrolase"/>
</dbReference>
<evidence type="ECO:0000313" key="3">
    <source>
        <dbReference type="EMBL" id="MFB9135620.1"/>
    </source>
</evidence>